<evidence type="ECO:0000256" key="2">
    <source>
        <dbReference type="ARBA" id="ARBA00023125"/>
    </source>
</evidence>
<protein>
    <recommendedName>
        <fullName evidence="3">DNA helicase DnaB-like N-terminal domain-containing protein</fullName>
    </recommendedName>
</protein>
<dbReference type="GO" id="GO:0006260">
    <property type="term" value="P:DNA replication"/>
    <property type="evidence" value="ECO:0007669"/>
    <property type="project" value="UniProtKB-KW"/>
</dbReference>
<evidence type="ECO:0000313" key="4">
    <source>
        <dbReference type="EMBL" id="MCA9382719.1"/>
    </source>
</evidence>
<dbReference type="GO" id="GO:0005524">
    <property type="term" value="F:ATP binding"/>
    <property type="evidence" value="ECO:0007669"/>
    <property type="project" value="InterPro"/>
</dbReference>
<sequence length="32" mass="3447">MDPKIPPQNLEAEESVLGALLIDKDAIIKVAD</sequence>
<keyword evidence="1" id="KW-0235">DNA replication</keyword>
<reference evidence="4" key="1">
    <citation type="submission" date="2020-04" db="EMBL/GenBank/DDBJ databases">
        <authorList>
            <person name="Zhang T."/>
        </authorList>
    </citation>
    <scope>NUCLEOTIDE SEQUENCE</scope>
    <source>
        <strain evidence="4">HKST-UBA10</strain>
    </source>
</reference>
<dbReference type="GO" id="GO:0003678">
    <property type="term" value="F:DNA helicase activity"/>
    <property type="evidence" value="ECO:0007669"/>
    <property type="project" value="InterPro"/>
</dbReference>
<dbReference type="Proteomes" id="UP000782843">
    <property type="component" value="Unassembled WGS sequence"/>
</dbReference>
<organism evidence="4 5">
    <name type="scientific">Candidatus Dojkabacteria bacterium</name>
    <dbReference type="NCBI Taxonomy" id="2099670"/>
    <lineage>
        <taxon>Bacteria</taxon>
        <taxon>Candidatus Dojkabacteria</taxon>
    </lineage>
</organism>
<name>A0A955L4G7_9BACT</name>
<dbReference type="EMBL" id="JAGQLG010000224">
    <property type="protein sequence ID" value="MCA9382719.1"/>
    <property type="molecule type" value="Genomic_DNA"/>
</dbReference>
<evidence type="ECO:0000313" key="5">
    <source>
        <dbReference type="Proteomes" id="UP000782843"/>
    </source>
</evidence>
<dbReference type="Pfam" id="PF00772">
    <property type="entry name" value="DnaB"/>
    <property type="match status" value="1"/>
</dbReference>
<evidence type="ECO:0000256" key="1">
    <source>
        <dbReference type="ARBA" id="ARBA00022705"/>
    </source>
</evidence>
<evidence type="ECO:0000259" key="3">
    <source>
        <dbReference type="Pfam" id="PF00772"/>
    </source>
</evidence>
<keyword evidence="2" id="KW-0238">DNA-binding</keyword>
<comment type="caution">
    <text evidence="4">The sequence shown here is derived from an EMBL/GenBank/DDBJ whole genome shotgun (WGS) entry which is preliminary data.</text>
</comment>
<dbReference type="InterPro" id="IPR036185">
    <property type="entry name" value="DNA_heli_DnaB-like_N_sf"/>
</dbReference>
<feature type="domain" description="DNA helicase DnaB-like N-terminal" evidence="3">
    <location>
        <begin position="6"/>
        <end position="32"/>
    </location>
</feature>
<dbReference type="SUPFAM" id="SSF48024">
    <property type="entry name" value="N-terminal domain of DnaB helicase"/>
    <property type="match status" value="1"/>
</dbReference>
<proteinExistence type="predicted"/>
<dbReference type="InterPro" id="IPR016136">
    <property type="entry name" value="DNA_helicase_N/primase_C"/>
</dbReference>
<dbReference type="GO" id="GO:0003677">
    <property type="term" value="F:DNA binding"/>
    <property type="evidence" value="ECO:0007669"/>
    <property type="project" value="UniProtKB-KW"/>
</dbReference>
<feature type="non-terminal residue" evidence="4">
    <location>
        <position position="32"/>
    </location>
</feature>
<reference evidence="4" key="2">
    <citation type="journal article" date="2021" name="Microbiome">
        <title>Successional dynamics and alternative stable states in a saline activated sludge microbial community over 9 years.</title>
        <authorList>
            <person name="Wang Y."/>
            <person name="Ye J."/>
            <person name="Ju F."/>
            <person name="Liu L."/>
            <person name="Boyd J.A."/>
            <person name="Deng Y."/>
            <person name="Parks D.H."/>
            <person name="Jiang X."/>
            <person name="Yin X."/>
            <person name="Woodcroft B.J."/>
            <person name="Tyson G.W."/>
            <person name="Hugenholtz P."/>
            <person name="Polz M.F."/>
            <person name="Zhang T."/>
        </authorList>
    </citation>
    <scope>NUCLEOTIDE SEQUENCE</scope>
    <source>
        <strain evidence="4">HKST-UBA10</strain>
    </source>
</reference>
<dbReference type="Gene3D" id="1.10.860.10">
    <property type="entry name" value="DNAb Helicase, Chain A"/>
    <property type="match status" value="1"/>
</dbReference>
<accession>A0A955L4G7</accession>
<dbReference type="InterPro" id="IPR007693">
    <property type="entry name" value="DNA_helicase_DnaB-like_N"/>
</dbReference>
<dbReference type="AlphaFoldDB" id="A0A955L4G7"/>
<gene>
    <name evidence="4" type="ORF">KC660_04935</name>
</gene>